<evidence type="ECO:0000313" key="3">
    <source>
        <dbReference type="WBParaSite" id="Csp11.Scaffold630.g21433.t1"/>
    </source>
</evidence>
<feature type="compositionally biased region" description="Basic and acidic residues" evidence="1">
    <location>
        <begin position="137"/>
        <end position="149"/>
    </location>
</feature>
<dbReference type="AlphaFoldDB" id="A0A1I7V1E0"/>
<feature type="region of interest" description="Disordered" evidence="1">
    <location>
        <begin position="1"/>
        <end position="49"/>
    </location>
</feature>
<name>A0A1I7V1E0_9PELO</name>
<reference evidence="3" key="1">
    <citation type="submission" date="2016-11" db="UniProtKB">
        <authorList>
            <consortium name="WormBaseParasite"/>
        </authorList>
    </citation>
    <scope>IDENTIFICATION</scope>
</reference>
<feature type="compositionally biased region" description="Low complexity" evidence="1">
    <location>
        <begin position="12"/>
        <end position="23"/>
    </location>
</feature>
<evidence type="ECO:0000256" key="1">
    <source>
        <dbReference type="SAM" id="MobiDB-lite"/>
    </source>
</evidence>
<evidence type="ECO:0000313" key="2">
    <source>
        <dbReference type="Proteomes" id="UP000095282"/>
    </source>
</evidence>
<proteinExistence type="predicted"/>
<sequence length="177" mass="19412">MCISQLPDDSETSGYSTSASSEIESLDDGFKFPATMASKSGTKQRAEEKVKNLDKILKSSLVLSPGKRLRLQSPSEGNTSSRCLSDEETVEANKRGRPPTRRSTLPFRATRAPMRLKKRHGALSGNIFDQSASIDPFEGREGPKEDDFSRGINRNIFDQSTSAVPCIRLGRTAGFQP</sequence>
<keyword evidence="2" id="KW-1185">Reference proteome</keyword>
<dbReference type="Proteomes" id="UP000095282">
    <property type="component" value="Unplaced"/>
</dbReference>
<dbReference type="eggNOG" id="ENOG502TI7S">
    <property type="taxonomic scope" value="Eukaryota"/>
</dbReference>
<feature type="region of interest" description="Disordered" evidence="1">
    <location>
        <begin position="64"/>
        <end position="156"/>
    </location>
</feature>
<accession>A0A1I7V1E0</accession>
<dbReference type="WBParaSite" id="Csp11.Scaffold630.g21433.t1">
    <property type="protein sequence ID" value="Csp11.Scaffold630.g21433.t1"/>
    <property type="gene ID" value="Csp11.Scaffold630.g21433"/>
</dbReference>
<organism evidence="2 3">
    <name type="scientific">Caenorhabditis tropicalis</name>
    <dbReference type="NCBI Taxonomy" id="1561998"/>
    <lineage>
        <taxon>Eukaryota</taxon>
        <taxon>Metazoa</taxon>
        <taxon>Ecdysozoa</taxon>
        <taxon>Nematoda</taxon>
        <taxon>Chromadorea</taxon>
        <taxon>Rhabditida</taxon>
        <taxon>Rhabditina</taxon>
        <taxon>Rhabditomorpha</taxon>
        <taxon>Rhabditoidea</taxon>
        <taxon>Rhabditidae</taxon>
        <taxon>Peloderinae</taxon>
        <taxon>Caenorhabditis</taxon>
    </lineage>
</organism>
<feature type="compositionally biased region" description="Polar residues" evidence="1">
    <location>
        <begin position="72"/>
        <end position="83"/>
    </location>
</feature>
<protein>
    <submittedName>
        <fullName evidence="3">Shugoshin_C domain-containing protein</fullName>
    </submittedName>
</protein>